<organism evidence="2">
    <name type="scientific">Oikopleura dioica</name>
    <name type="common">Tunicate</name>
    <dbReference type="NCBI Taxonomy" id="34765"/>
    <lineage>
        <taxon>Eukaryota</taxon>
        <taxon>Metazoa</taxon>
        <taxon>Chordata</taxon>
        <taxon>Tunicata</taxon>
        <taxon>Appendicularia</taxon>
        <taxon>Copelata</taxon>
        <taxon>Oikopleuridae</taxon>
        <taxon>Oikopleura</taxon>
    </lineage>
</organism>
<sequence>MLSRRQKAKRLLGPERKKPDSTGENLSDSYSING</sequence>
<dbReference type="AlphaFoldDB" id="E4XAN4"/>
<dbReference type="Proteomes" id="UP000001307">
    <property type="component" value="Unassembled WGS sequence"/>
</dbReference>
<dbReference type="InParanoid" id="E4XAN4"/>
<evidence type="ECO:0000313" key="3">
    <source>
        <dbReference type="Proteomes" id="UP000001307"/>
    </source>
</evidence>
<reference evidence="2" key="1">
    <citation type="journal article" date="2010" name="Science">
        <title>Plasticity of animal genome architecture unmasked by rapid evolution of a pelagic tunicate.</title>
        <authorList>
            <person name="Denoeud F."/>
            <person name="Henriet S."/>
            <person name="Mungpakdee S."/>
            <person name="Aury J.M."/>
            <person name="Da Silva C."/>
            <person name="Brinkmann H."/>
            <person name="Mikhaleva J."/>
            <person name="Olsen L.C."/>
            <person name="Jubin C."/>
            <person name="Canestro C."/>
            <person name="Bouquet J.M."/>
            <person name="Danks G."/>
            <person name="Poulain J."/>
            <person name="Campsteijn C."/>
            <person name="Adamski M."/>
            <person name="Cross I."/>
            <person name="Yadetie F."/>
            <person name="Muffato M."/>
            <person name="Louis A."/>
            <person name="Butcher S."/>
            <person name="Tsagkogeorga G."/>
            <person name="Konrad A."/>
            <person name="Singh S."/>
            <person name="Jensen M.F."/>
            <person name="Cong E.H."/>
            <person name="Eikeseth-Otteraa H."/>
            <person name="Noel B."/>
            <person name="Anthouard V."/>
            <person name="Porcel B.M."/>
            <person name="Kachouri-Lafond R."/>
            <person name="Nishino A."/>
            <person name="Ugolini M."/>
            <person name="Chourrout P."/>
            <person name="Nishida H."/>
            <person name="Aasland R."/>
            <person name="Huzurbazar S."/>
            <person name="Westhof E."/>
            <person name="Delsuc F."/>
            <person name="Lehrach H."/>
            <person name="Reinhardt R."/>
            <person name="Weissenbach J."/>
            <person name="Roy S.W."/>
            <person name="Artiguenave F."/>
            <person name="Postlethwait J.H."/>
            <person name="Manak J.R."/>
            <person name="Thompson E.M."/>
            <person name="Jaillon O."/>
            <person name="Du Pasquier L."/>
            <person name="Boudinot P."/>
            <person name="Liberles D.A."/>
            <person name="Volff J.N."/>
            <person name="Philippe H."/>
            <person name="Lenhard B."/>
            <person name="Roest Crollius H."/>
            <person name="Wincker P."/>
            <person name="Chourrout D."/>
        </authorList>
    </citation>
    <scope>NUCLEOTIDE SEQUENCE [LARGE SCALE GENOMIC DNA]</scope>
</reference>
<feature type="compositionally biased region" description="Polar residues" evidence="1">
    <location>
        <begin position="22"/>
        <end position="34"/>
    </location>
</feature>
<feature type="region of interest" description="Disordered" evidence="1">
    <location>
        <begin position="1"/>
        <end position="34"/>
    </location>
</feature>
<keyword evidence="3" id="KW-1185">Reference proteome</keyword>
<evidence type="ECO:0000256" key="1">
    <source>
        <dbReference type="SAM" id="MobiDB-lite"/>
    </source>
</evidence>
<feature type="compositionally biased region" description="Basic residues" evidence="1">
    <location>
        <begin position="1"/>
        <end position="10"/>
    </location>
</feature>
<accession>E4XAN4</accession>
<feature type="compositionally biased region" description="Basic and acidic residues" evidence="1">
    <location>
        <begin position="12"/>
        <end position="21"/>
    </location>
</feature>
<evidence type="ECO:0000313" key="2">
    <source>
        <dbReference type="EMBL" id="CBY08548.1"/>
    </source>
</evidence>
<name>E4XAN4_OIKDI</name>
<dbReference type="EMBL" id="FN653032">
    <property type="protein sequence ID" value="CBY08548.1"/>
    <property type="molecule type" value="Genomic_DNA"/>
</dbReference>
<gene>
    <name evidence="2" type="ORF">GSOID_T00005124001</name>
</gene>
<protein>
    <submittedName>
        <fullName evidence="2">Uncharacterized protein</fullName>
    </submittedName>
</protein>
<proteinExistence type="predicted"/>